<dbReference type="GO" id="GO:0000445">
    <property type="term" value="C:THO complex part of transcription export complex"/>
    <property type="evidence" value="ECO:0007669"/>
    <property type="project" value="InterPro"/>
</dbReference>
<sequence length="240" mass="28878">MERMIPPHQTMETQEDDPILVRRALARETNLKNLSKRIASVYVLWCRLGQQDTLQQQEEFLALRNALWKELTRYELNLKKLVLIGNTTLYEDKQLQTTERQIQQDIQRVQLEVEQLRGQLQIERTQRRRKEEYSLIASSIMELPDREKLQKEFEQTMKDIQHLEQQKQQLEFEKEQRARQFQLLLQSIKELSSQTDDSWYSWWKHWVASNTAQQNPSNISYQAEEQTPNKENETVNMEDS</sequence>
<evidence type="ECO:0000313" key="7">
    <source>
        <dbReference type="Proteomes" id="UP001061958"/>
    </source>
</evidence>
<keyword evidence="2" id="KW-0539">Nucleus</keyword>
<reference evidence="6" key="1">
    <citation type="journal article" date="2022" name="Proc. Natl. Acad. Sci. U.S.A.">
        <title>Life cycle and functional genomics of the unicellular red alga Galdieria for elucidating algal and plant evolution and industrial use.</title>
        <authorList>
            <person name="Hirooka S."/>
            <person name="Itabashi T."/>
            <person name="Ichinose T.M."/>
            <person name="Onuma R."/>
            <person name="Fujiwara T."/>
            <person name="Yamashita S."/>
            <person name="Jong L.W."/>
            <person name="Tomita R."/>
            <person name="Iwane A.H."/>
            <person name="Miyagishima S.Y."/>
        </authorList>
    </citation>
    <scope>NUCLEOTIDE SEQUENCE</scope>
    <source>
        <strain evidence="6">NBRC 102759</strain>
    </source>
</reference>
<feature type="coiled-coil region" evidence="3">
    <location>
        <begin position="99"/>
        <end position="183"/>
    </location>
</feature>
<name>A0A9C7USE6_9RHOD</name>
<dbReference type="AlphaFoldDB" id="A0A9C7USE6"/>
<evidence type="ECO:0000256" key="1">
    <source>
        <dbReference type="ARBA" id="ARBA00004123"/>
    </source>
</evidence>
<keyword evidence="3" id="KW-0175">Coiled coil</keyword>
<accession>A0A9C7USE6</accession>
<dbReference type="GO" id="GO:0006397">
    <property type="term" value="P:mRNA processing"/>
    <property type="evidence" value="ECO:0007669"/>
    <property type="project" value="InterPro"/>
</dbReference>
<keyword evidence="7" id="KW-1185">Reference proteome</keyword>
<dbReference type="EMBL" id="BQMJ01000007">
    <property type="protein sequence ID" value="GJQ09198.1"/>
    <property type="molecule type" value="Genomic_DNA"/>
</dbReference>
<comment type="subcellular location">
    <subcellularLocation>
        <location evidence="1">Nucleus</location>
    </subcellularLocation>
</comment>
<evidence type="ECO:0000256" key="3">
    <source>
        <dbReference type="SAM" id="Coils"/>
    </source>
</evidence>
<feature type="region of interest" description="Disordered" evidence="4">
    <location>
        <begin position="214"/>
        <end position="240"/>
    </location>
</feature>
<evidence type="ECO:0000256" key="2">
    <source>
        <dbReference type="ARBA" id="ARBA00023242"/>
    </source>
</evidence>
<reference evidence="6" key="2">
    <citation type="submission" date="2022-01" db="EMBL/GenBank/DDBJ databases">
        <authorList>
            <person name="Hirooka S."/>
            <person name="Miyagishima S.Y."/>
        </authorList>
    </citation>
    <scope>NUCLEOTIDE SEQUENCE</scope>
    <source>
        <strain evidence="6">NBRC 102759</strain>
    </source>
</reference>
<dbReference type="InterPro" id="IPR008501">
    <property type="entry name" value="THOC7/Mft1"/>
</dbReference>
<protein>
    <submittedName>
        <fullName evidence="6">Uncharacterized protein</fullName>
    </submittedName>
</protein>
<organism evidence="6 7">
    <name type="scientific">Galdieria partita</name>
    <dbReference type="NCBI Taxonomy" id="83374"/>
    <lineage>
        <taxon>Eukaryota</taxon>
        <taxon>Rhodophyta</taxon>
        <taxon>Bangiophyceae</taxon>
        <taxon>Galdieriales</taxon>
        <taxon>Galdieriaceae</taxon>
        <taxon>Galdieria</taxon>
    </lineage>
</organism>
<evidence type="ECO:0000313" key="6">
    <source>
        <dbReference type="EMBL" id="GJQ13420.1"/>
    </source>
</evidence>
<proteinExistence type="predicted"/>
<dbReference type="Proteomes" id="UP001061958">
    <property type="component" value="Unassembled WGS sequence"/>
</dbReference>
<gene>
    <name evidence="6" type="ORF">GpartN1_g5211.t1</name>
    <name evidence="5" type="ORF">GpartN1_g989.t1</name>
</gene>
<feature type="compositionally biased region" description="Polar residues" evidence="4">
    <location>
        <begin position="214"/>
        <end position="226"/>
    </location>
</feature>
<dbReference type="EMBL" id="BQMJ01000043">
    <property type="protein sequence ID" value="GJQ13420.1"/>
    <property type="molecule type" value="Genomic_DNA"/>
</dbReference>
<evidence type="ECO:0000256" key="4">
    <source>
        <dbReference type="SAM" id="MobiDB-lite"/>
    </source>
</evidence>
<dbReference type="OrthoDB" id="205166at2759"/>
<evidence type="ECO:0000313" key="5">
    <source>
        <dbReference type="EMBL" id="GJQ09198.1"/>
    </source>
</evidence>
<dbReference type="Pfam" id="PF05615">
    <property type="entry name" value="THOC7"/>
    <property type="match status" value="1"/>
</dbReference>
<comment type="caution">
    <text evidence="6">The sequence shown here is derived from an EMBL/GenBank/DDBJ whole genome shotgun (WGS) entry which is preliminary data.</text>
</comment>